<evidence type="ECO:0000313" key="7">
    <source>
        <dbReference type="EMBL" id="MEA5426456.1"/>
    </source>
</evidence>
<dbReference type="CDD" id="cd00082">
    <property type="entry name" value="HisKA"/>
    <property type="match status" value="1"/>
</dbReference>
<dbReference type="PANTHER" id="PTHR43547:SF2">
    <property type="entry name" value="HYBRID SIGNAL TRANSDUCTION HISTIDINE KINASE C"/>
    <property type="match status" value="1"/>
</dbReference>
<dbReference type="InterPro" id="IPR036890">
    <property type="entry name" value="HATPase_C_sf"/>
</dbReference>
<reference evidence="7 8" key="1">
    <citation type="submission" date="2023-12" db="EMBL/GenBank/DDBJ databases">
        <title>Novel species of the genus Arcicella isolated from rivers.</title>
        <authorList>
            <person name="Lu H."/>
        </authorList>
    </citation>
    <scope>NUCLEOTIDE SEQUENCE [LARGE SCALE GENOMIC DNA]</scope>
    <source>
        <strain evidence="7 8">DC25W</strain>
    </source>
</reference>
<accession>A0ABU5SGS3</accession>
<evidence type="ECO:0000259" key="5">
    <source>
        <dbReference type="PROSITE" id="PS50109"/>
    </source>
</evidence>
<evidence type="ECO:0000256" key="4">
    <source>
        <dbReference type="PROSITE-ProRule" id="PRU00169"/>
    </source>
</evidence>
<sequence length="362" mass="41545">MPKIVLVEDELQLAENTKLILEINGFECFVANKGQEGIDLITSINPCLVICDINLDEIDGYEILRQIRLNPQFLNLPFIFLTARADFVDKRKGMNSGADDFLTKPYNARVLVETIRARLELSNQKKESVGIEIKKNAIDVFYHVSNHEYLTPLNGIINLSEIALDMVRNKQTFDIEPLLEGIYTSGNRMLRTTRKLLWYNQLSNAVNPWKNVLGANSQINVIKFLQDIVDSATKSSLKIFDINIKSNVTYLYGYDESLIQIMFMELIQNVVNFADSNRKVYIEARLENDFLVLIIRNHYSENYTLTTEEIKPFYQAHNPKDMNGTGLGLYIVKEWVESINGQFEVKGENQLFDIVIKISINA</sequence>
<dbReference type="InterPro" id="IPR003661">
    <property type="entry name" value="HisK_dim/P_dom"/>
</dbReference>
<dbReference type="Proteomes" id="UP001302222">
    <property type="component" value="Unassembled WGS sequence"/>
</dbReference>
<keyword evidence="3 4" id="KW-0597">Phosphoprotein</keyword>
<dbReference type="Gene3D" id="3.40.50.2300">
    <property type="match status" value="1"/>
</dbReference>
<feature type="domain" description="Response regulatory" evidence="6">
    <location>
        <begin position="3"/>
        <end position="119"/>
    </location>
</feature>
<dbReference type="Pfam" id="PF00072">
    <property type="entry name" value="Response_reg"/>
    <property type="match status" value="1"/>
</dbReference>
<dbReference type="InterPro" id="IPR011006">
    <property type="entry name" value="CheY-like_superfamily"/>
</dbReference>
<evidence type="ECO:0000256" key="2">
    <source>
        <dbReference type="ARBA" id="ARBA00012438"/>
    </source>
</evidence>
<dbReference type="InterPro" id="IPR001789">
    <property type="entry name" value="Sig_transdc_resp-reg_receiver"/>
</dbReference>
<dbReference type="CDD" id="cd17574">
    <property type="entry name" value="REC_OmpR"/>
    <property type="match status" value="1"/>
</dbReference>
<gene>
    <name evidence="7" type="ORF">VB798_07740</name>
</gene>
<dbReference type="PANTHER" id="PTHR43547">
    <property type="entry name" value="TWO-COMPONENT HISTIDINE KINASE"/>
    <property type="match status" value="1"/>
</dbReference>
<dbReference type="EMBL" id="JAYGIM010000005">
    <property type="protein sequence ID" value="MEA5426456.1"/>
    <property type="molecule type" value="Genomic_DNA"/>
</dbReference>
<organism evidence="7 8">
    <name type="scientific">Arcicella lustrica</name>
    <dbReference type="NCBI Taxonomy" id="2984196"/>
    <lineage>
        <taxon>Bacteria</taxon>
        <taxon>Pseudomonadati</taxon>
        <taxon>Bacteroidota</taxon>
        <taxon>Cytophagia</taxon>
        <taxon>Cytophagales</taxon>
        <taxon>Flectobacillaceae</taxon>
        <taxon>Arcicella</taxon>
    </lineage>
</organism>
<proteinExistence type="predicted"/>
<dbReference type="SUPFAM" id="SSF55874">
    <property type="entry name" value="ATPase domain of HSP90 chaperone/DNA topoisomerase II/histidine kinase"/>
    <property type="match status" value="1"/>
</dbReference>
<dbReference type="PROSITE" id="PS50109">
    <property type="entry name" value="HIS_KIN"/>
    <property type="match status" value="1"/>
</dbReference>
<dbReference type="SUPFAM" id="SSF47384">
    <property type="entry name" value="Homodimeric domain of signal transducing histidine kinase"/>
    <property type="match status" value="1"/>
</dbReference>
<dbReference type="InterPro" id="IPR005467">
    <property type="entry name" value="His_kinase_dom"/>
</dbReference>
<name>A0ABU5SGS3_9BACT</name>
<dbReference type="Gene3D" id="1.10.287.130">
    <property type="match status" value="1"/>
</dbReference>
<evidence type="ECO:0000256" key="3">
    <source>
        <dbReference type="ARBA" id="ARBA00022553"/>
    </source>
</evidence>
<dbReference type="EC" id="2.7.13.3" evidence="2"/>
<dbReference type="RefSeq" id="WP_323257632.1">
    <property type="nucleotide sequence ID" value="NZ_JAYGIM010000005.1"/>
</dbReference>
<protein>
    <recommendedName>
        <fullName evidence="2">histidine kinase</fullName>
        <ecNumber evidence="2">2.7.13.3</ecNumber>
    </recommendedName>
</protein>
<dbReference type="SUPFAM" id="SSF52172">
    <property type="entry name" value="CheY-like"/>
    <property type="match status" value="1"/>
</dbReference>
<dbReference type="InterPro" id="IPR003594">
    <property type="entry name" value="HATPase_dom"/>
</dbReference>
<feature type="modified residue" description="4-aspartylphosphate" evidence="4">
    <location>
        <position position="52"/>
    </location>
</feature>
<evidence type="ECO:0000313" key="8">
    <source>
        <dbReference type="Proteomes" id="UP001302222"/>
    </source>
</evidence>
<dbReference type="Pfam" id="PF02518">
    <property type="entry name" value="HATPase_c"/>
    <property type="match status" value="1"/>
</dbReference>
<dbReference type="PROSITE" id="PS50110">
    <property type="entry name" value="RESPONSE_REGULATORY"/>
    <property type="match status" value="1"/>
</dbReference>
<keyword evidence="8" id="KW-1185">Reference proteome</keyword>
<dbReference type="SMART" id="SM00448">
    <property type="entry name" value="REC"/>
    <property type="match status" value="1"/>
</dbReference>
<feature type="domain" description="Histidine kinase" evidence="5">
    <location>
        <begin position="144"/>
        <end position="362"/>
    </location>
</feature>
<evidence type="ECO:0000259" key="6">
    <source>
        <dbReference type="PROSITE" id="PS50110"/>
    </source>
</evidence>
<comment type="caution">
    <text evidence="7">The sequence shown here is derived from an EMBL/GenBank/DDBJ whole genome shotgun (WGS) entry which is preliminary data.</text>
</comment>
<dbReference type="InterPro" id="IPR036097">
    <property type="entry name" value="HisK_dim/P_sf"/>
</dbReference>
<evidence type="ECO:0000256" key="1">
    <source>
        <dbReference type="ARBA" id="ARBA00000085"/>
    </source>
</evidence>
<dbReference type="CDD" id="cd00075">
    <property type="entry name" value="HATPase"/>
    <property type="match status" value="1"/>
</dbReference>
<comment type="catalytic activity">
    <reaction evidence="1">
        <text>ATP + protein L-histidine = ADP + protein N-phospho-L-histidine.</text>
        <dbReference type="EC" id="2.7.13.3"/>
    </reaction>
</comment>
<dbReference type="Gene3D" id="3.30.565.10">
    <property type="entry name" value="Histidine kinase-like ATPase, C-terminal domain"/>
    <property type="match status" value="1"/>
</dbReference>